<organism evidence="1 2">
    <name type="scientific">Nonomuraea spiralis</name>
    <dbReference type="NCBI Taxonomy" id="46182"/>
    <lineage>
        <taxon>Bacteria</taxon>
        <taxon>Bacillati</taxon>
        <taxon>Actinomycetota</taxon>
        <taxon>Actinomycetes</taxon>
        <taxon>Streptosporangiales</taxon>
        <taxon>Streptosporangiaceae</taxon>
        <taxon>Nonomuraea</taxon>
    </lineage>
</organism>
<sequence>MITTITELNDARCATPDPGRGRVWFAEAGVLGWADLSTGEVGRVPGPAGEPSGLALTSGGELLIAFADGTLLAVPADDPEKGAGRLVATLPGGAGQVAVRPAKAPGPAGGADLVLVATPDGPVAVPLTGGEPTLLAPVSGLTGVGCTPGAVWAARTAASGEGELAFVRGGLTRTAATTPLSAGRVTFAPDQATALLAHPGDARLSVVPVAGGAVRTVATTAVGGRLVEAYRLGDGRIVLLTSDALAVADALADLAPAPRLAPPAAPLFVASYTRLRHDLSGTGLGPADVEFQIPEGPDAGMVSHTAPSPGEEPVPLLIAGGLPGRHRVDLVESATGTLLDSAEFEVTDHWDDHDTGPSRCYVGADATPAAGDWGGGPGRPQNLGTLARTGTWRAAVLMVDTASGSYPAADLATARANLLGEVQDGVTYNGTTRSARHYYEEVSGYDQATGRGLTVQARNHQVFGPLTLPGGWESYFAQAKDAQGMVTDSRWTSNGGTVQTIVTRAISDGVMTAADFAAIDVLLIVPFSPDATGGPPARFVWPHAHDALPFLAGTNLLTDTRWFGYAFVPPDFDVHDGRRVHATLSHELGHTLGLPDLYAFPGYTPDIAGRITGGWDLMAGSRNTLPHYSISNRMRMGWLDPGEVRLYDFKGAGGVNDLVTLHAAELGPPPPGRVRTIEIRLADGWNYYVEYRAHQQGQGGDTLPKDRRVLVTDVVSDTFAAPVVRPPVLLVHTDADGDGPVLDVSADFEDTDPGTQMNLRVTVVSTAADHAVVRVEYGSDGRPDPGLRTWNGPPEWKSPDIEVRNAKTAEDPDRWADTPWPGNLNTIVAKVRNHGDILAKNVTCDFYVLDCSTGEGPMTWLGNDRHDVPPGGGVVEFSTMWVPPPGEDRHYCVVVRLRLYQDPVLPSIVETDIFNNEARSNYTRFVSATSSPSSRVGTRVRLANPFDAATLVHAVVRQRHPYHRVFLEHQWLRVEAGSSRAVEVHDEALAGFPELATVGGQEALEELWRVPNLVSVAGWAARPFPADCGARTLTGGVTLRVDAGRATAVVVEHAGRTAVSGDVRLIPHGDPVPEGLVLVVVRGRDPGQFCTTTMEVRPDGTFGGDLRNPLGRDAATVEAHYLGAVSYAPSESRPEPLTD</sequence>
<evidence type="ECO:0008006" key="3">
    <source>
        <dbReference type="Google" id="ProtNLM"/>
    </source>
</evidence>
<accession>A0ABV5I6S9</accession>
<keyword evidence="2" id="KW-1185">Reference proteome</keyword>
<evidence type="ECO:0000313" key="2">
    <source>
        <dbReference type="Proteomes" id="UP001589647"/>
    </source>
</evidence>
<name>A0ABV5I6S9_9ACTN</name>
<reference evidence="1 2" key="1">
    <citation type="submission" date="2024-09" db="EMBL/GenBank/DDBJ databases">
        <authorList>
            <person name="Sun Q."/>
            <person name="Mori K."/>
        </authorList>
    </citation>
    <scope>NUCLEOTIDE SEQUENCE [LARGE SCALE GENOMIC DNA]</scope>
    <source>
        <strain evidence="1 2">CCM 3426</strain>
    </source>
</reference>
<dbReference type="RefSeq" id="WP_189645815.1">
    <property type="nucleotide sequence ID" value="NZ_BMRC01000001.1"/>
</dbReference>
<protein>
    <recommendedName>
        <fullName evidence="3">M6 family metalloprotease domain-containing protein</fullName>
    </recommendedName>
</protein>
<dbReference type="SUPFAM" id="SSF63829">
    <property type="entry name" value="Calcium-dependent phosphotriesterase"/>
    <property type="match status" value="1"/>
</dbReference>
<dbReference type="InterPro" id="IPR013783">
    <property type="entry name" value="Ig-like_fold"/>
</dbReference>
<gene>
    <name evidence="1" type="ORF">ACFFV7_03440</name>
</gene>
<evidence type="ECO:0000313" key="1">
    <source>
        <dbReference type="EMBL" id="MFB9200235.1"/>
    </source>
</evidence>
<dbReference type="Gene3D" id="2.60.40.10">
    <property type="entry name" value="Immunoglobulins"/>
    <property type="match status" value="1"/>
</dbReference>
<proteinExistence type="predicted"/>
<dbReference type="EMBL" id="JBHMEI010000001">
    <property type="protein sequence ID" value="MFB9200235.1"/>
    <property type="molecule type" value="Genomic_DNA"/>
</dbReference>
<dbReference type="SUPFAM" id="SSF55486">
    <property type="entry name" value="Metalloproteases ('zincins'), catalytic domain"/>
    <property type="match status" value="1"/>
</dbReference>
<dbReference type="Proteomes" id="UP001589647">
    <property type="component" value="Unassembled WGS sequence"/>
</dbReference>
<comment type="caution">
    <text evidence="1">The sequence shown here is derived from an EMBL/GenBank/DDBJ whole genome shotgun (WGS) entry which is preliminary data.</text>
</comment>